<dbReference type="EMBL" id="OMOF01000334">
    <property type="protein sequence ID" value="SPF47997.1"/>
    <property type="molecule type" value="Genomic_DNA"/>
</dbReference>
<evidence type="ECO:0000313" key="1">
    <source>
        <dbReference type="EMBL" id="SPF47997.1"/>
    </source>
</evidence>
<sequence>MKKSDSWVTKATVTSGPNVHSVAHIPNVGGKMFRRTSESAGGIG</sequence>
<protein>
    <submittedName>
        <fullName evidence="1">Uncharacterized protein</fullName>
    </submittedName>
</protein>
<accession>A0A2U3L7V7</accession>
<proteinExistence type="predicted"/>
<reference evidence="2" key="1">
    <citation type="submission" date="2018-02" db="EMBL/GenBank/DDBJ databases">
        <authorList>
            <person name="Hausmann B."/>
        </authorList>
    </citation>
    <scope>NUCLEOTIDE SEQUENCE [LARGE SCALE GENOMIC DNA]</scope>
    <source>
        <strain evidence="2">Peat soil MAG SbF1</strain>
    </source>
</reference>
<dbReference type="AlphaFoldDB" id="A0A2U3L7V7"/>
<organism evidence="1 2">
    <name type="scientific">Candidatus Desulfosporosinus infrequens</name>
    <dbReference type="NCBI Taxonomy" id="2043169"/>
    <lineage>
        <taxon>Bacteria</taxon>
        <taxon>Bacillati</taxon>
        <taxon>Bacillota</taxon>
        <taxon>Clostridia</taxon>
        <taxon>Eubacteriales</taxon>
        <taxon>Desulfitobacteriaceae</taxon>
        <taxon>Desulfosporosinus</taxon>
    </lineage>
</organism>
<name>A0A2U3L7V7_9FIRM</name>
<dbReference type="Proteomes" id="UP000238916">
    <property type="component" value="Unassembled WGS sequence"/>
</dbReference>
<gene>
    <name evidence="1" type="ORF">SBF1_40028</name>
</gene>
<evidence type="ECO:0000313" key="2">
    <source>
        <dbReference type="Proteomes" id="UP000238916"/>
    </source>
</evidence>